<dbReference type="KEGG" id="xfa:XF_1104"/>
<evidence type="ECO:0000313" key="2">
    <source>
        <dbReference type="EMBL" id="AAF83914.1"/>
    </source>
</evidence>
<sequence length="115" mass="12739">MNKKSKKRIHCNNPTTLSTPYKIAPCPTQRRPSNTVRIKSPDGLPHHATPTITCKPTAETRTFLASAKPTGKSHQHSLALQQTPPLKLTTQQHQSNDDATQHAHNTIKHETPQGQ</sequence>
<reference evidence="2 3" key="1">
    <citation type="journal article" date="2000" name="Nature">
        <title>The genome sequence of the plant pathogen Xylella fastidiosa.</title>
        <authorList>
            <person name="Simpson A.J."/>
            <person name="Reinach F.C."/>
            <person name="Arruda P."/>
            <person name="Abreu F.A."/>
            <person name="Acencio M."/>
            <person name="Alvarenga R."/>
            <person name="Alves L.M."/>
            <person name="Araya J.E."/>
            <person name="Baia G.S."/>
            <person name="Baptista C.S."/>
            <person name="Barros M.H."/>
            <person name="Bonaccorsi E.D."/>
            <person name="Bordin S."/>
            <person name="Bove J.M."/>
            <person name="Briones M.R."/>
            <person name="Bueno M.R."/>
            <person name="Camargo A.A."/>
            <person name="Camargo L.E."/>
            <person name="Carraro D.M."/>
            <person name="Carrer H."/>
            <person name="Colauto N.B."/>
            <person name="Colombo C."/>
            <person name="Costa F.F."/>
            <person name="Costa M.C."/>
            <person name="Costa-Neto C.M."/>
            <person name="Coutinho L.L."/>
            <person name="Cristofani M."/>
            <person name="Dias-Neto E."/>
            <person name="Docena C."/>
            <person name="El-Dorry H."/>
            <person name="Facincani A.P."/>
            <person name="Ferreira A.J."/>
            <person name="Ferreira V.C."/>
            <person name="Ferro J.A."/>
            <person name="Fraga J.S."/>
            <person name="Franca S.C."/>
            <person name="Franco M.C."/>
            <person name="Frohme M."/>
            <person name="Furlan L.R."/>
            <person name="Garnier M."/>
            <person name="Goldman G.H."/>
            <person name="Goldman M.H."/>
            <person name="Gomes S.L."/>
            <person name="Gruber A."/>
            <person name="Ho P.L."/>
            <person name="Hoheisel J.D."/>
            <person name="Junqueira M.L."/>
            <person name="Kemper E.L."/>
            <person name="Kitajima J.P."/>
            <person name="Krieger J.E."/>
            <person name="Kuramae E.E."/>
            <person name="Laigret F."/>
            <person name="Lambais M.R."/>
            <person name="Leite L.C."/>
            <person name="Lemos E.G."/>
            <person name="Lemos M.V."/>
            <person name="Lopes S.A."/>
            <person name="Lopes C.R."/>
            <person name="Machado J.A."/>
            <person name="Machado M.A."/>
            <person name="Madeira A.M."/>
            <person name="Madeira H.M."/>
            <person name="Marino C.L."/>
            <person name="Marques M.V."/>
            <person name="Martins E.A."/>
            <person name="Martins E.M."/>
            <person name="Matsukuma A.Y."/>
            <person name="Menck C.F."/>
            <person name="Miracca E.C."/>
            <person name="Miyaki C.Y."/>
            <person name="Monteriro-Vitorello C.B."/>
            <person name="Moon D.H."/>
            <person name="Nagai M.A."/>
            <person name="Nascimento A.L."/>
            <person name="Netto L.E."/>
            <person name="Nhani A.Jr."/>
            <person name="Nobrega F.G."/>
            <person name="Nunes L.R."/>
            <person name="Oliveira M.A."/>
            <person name="de Oliveira M.C."/>
            <person name="de Oliveira R.C."/>
            <person name="Palmieri D.A."/>
            <person name="Paris A."/>
            <person name="Peixoto B.R."/>
            <person name="Pereira G.A."/>
            <person name="Pereira H.A.Jr."/>
            <person name="Pesquero J.B."/>
            <person name="Quaggio R.B."/>
            <person name="Roberto P.G."/>
            <person name="Rodrigues V."/>
            <person name="de M Rosa A.J."/>
            <person name="de Rosa V.E.Jr."/>
            <person name="de Sa R.G."/>
            <person name="Santelli R.V."/>
            <person name="Sawasaki H.E."/>
            <person name="da Silva A.C."/>
            <person name="da Silva A.M."/>
            <person name="da Silva F.R."/>
            <person name="da Silva W.A.Jr."/>
            <person name="da Silveira J.F."/>
            <person name="Silvestri M.L."/>
            <person name="Siqueira W.J."/>
            <person name="de Souza A.A."/>
            <person name="de Souza A.P."/>
            <person name="Terenzi M.F."/>
            <person name="Truffi D."/>
            <person name="Tsai S.M."/>
            <person name="Tsuhako M.H."/>
            <person name="Vallada H."/>
            <person name="Van Sluys M.A."/>
            <person name="Verjovski-Almeida S."/>
            <person name="Vettore A.L."/>
            <person name="Zago M.A."/>
            <person name="Zatz M."/>
            <person name="Meidanis J."/>
            <person name="Setubal J.C."/>
        </authorList>
    </citation>
    <scope>NUCLEOTIDE SEQUENCE [LARGE SCALE GENOMIC DNA]</scope>
    <source>
        <strain evidence="2 3">9a5c</strain>
    </source>
</reference>
<dbReference type="PIR" id="H82722">
    <property type="entry name" value="H82722"/>
</dbReference>
<feature type="region of interest" description="Disordered" evidence="1">
    <location>
        <begin position="1"/>
        <end position="115"/>
    </location>
</feature>
<gene>
    <name evidence="2" type="ordered locus">XF_1104</name>
</gene>
<proteinExistence type="predicted"/>
<evidence type="ECO:0000256" key="1">
    <source>
        <dbReference type="SAM" id="MobiDB-lite"/>
    </source>
</evidence>
<evidence type="ECO:0000313" key="3">
    <source>
        <dbReference type="Proteomes" id="UP000000812"/>
    </source>
</evidence>
<dbReference type="HOGENOM" id="CLU_169757_0_0_6"/>
<name>Q9PEC4_XYLFA</name>
<protein>
    <submittedName>
        <fullName evidence="2">Uncharacterized protein</fullName>
    </submittedName>
</protein>
<dbReference type="Proteomes" id="UP000000812">
    <property type="component" value="Chromosome"/>
</dbReference>
<dbReference type="EMBL" id="AE003849">
    <property type="protein sequence ID" value="AAF83914.1"/>
    <property type="molecule type" value="Genomic_DNA"/>
</dbReference>
<organism evidence="2 3">
    <name type="scientific">Xylella fastidiosa (strain 9a5c)</name>
    <dbReference type="NCBI Taxonomy" id="160492"/>
    <lineage>
        <taxon>Bacteria</taxon>
        <taxon>Pseudomonadati</taxon>
        <taxon>Pseudomonadota</taxon>
        <taxon>Gammaproteobacteria</taxon>
        <taxon>Lysobacterales</taxon>
        <taxon>Lysobacteraceae</taxon>
        <taxon>Xylella</taxon>
    </lineage>
</organism>
<accession>Q9PEC4</accession>
<feature type="compositionally biased region" description="Basic residues" evidence="1">
    <location>
        <begin position="1"/>
        <end position="10"/>
    </location>
</feature>
<feature type="compositionally biased region" description="Low complexity" evidence="1">
    <location>
        <begin position="80"/>
        <end position="94"/>
    </location>
</feature>
<feature type="compositionally biased region" description="Basic and acidic residues" evidence="1">
    <location>
        <begin position="95"/>
        <end position="115"/>
    </location>
</feature>
<dbReference type="AlphaFoldDB" id="Q9PEC4"/>